<keyword evidence="5" id="KW-0677">Repeat</keyword>
<evidence type="ECO:0000259" key="15">
    <source>
        <dbReference type="PROSITE" id="PS50060"/>
    </source>
</evidence>
<dbReference type="PROSITE" id="PS51864">
    <property type="entry name" value="ASTACIN"/>
    <property type="match status" value="1"/>
</dbReference>
<dbReference type="InterPro" id="IPR000998">
    <property type="entry name" value="MAM_dom"/>
</dbReference>
<evidence type="ECO:0000256" key="9">
    <source>
        <dbReference type="ARBA" id="ARBA00023049"/>
    </source>
</evidence>
<proteinExistence type="predicted"/>
<dbReference type="PROSITE" id="PS50092">
    <property type="entry name" value="TSP1"/>
    <property type="match status" value="2"/>
</dbReference>
<dbReference type="InterPro" id="IPR001506">
    <property type="entry name" value="Peptidase_M12A"/>
</dbReference>
<dbReference type="Pfam" id="PF00629">
    <property type="entry name" value="MAM"/>
    <property type="match status" value="1"/>
</dbReference>
<evidence type="ECO:0000256" key="11">
    <source>
        <dbReference type="ARBA" id="ARBA00023180"/>
    </source>
</evidence>
<keyword evidence="11" id="KW-0325">Glycoprotein</keyword>
<dbReference type="CDD" id="cd04280">
    <property type="entry name" value="ZnMc_astacin_like"/>
    <property type="match status" value="1"/>
</dbReference>
<dbReference type="InterPro" id="IPR000884">
    <property type="entry name" value="TSP1_rpt"/>
</dbReference>
<feature type="binding site" evidence="12">
    <location>
        <position position="201"/>
    </location>
    <ligand>
        <name>Zn(2+)</name>
        <dbReference type="ChEBI" id="CHEBI:29105"/>
        <note>catalytic</note>
    </ligand>
</feature>
<feature type="chain" id="PRO_5029950392" description="Metalloendopeptidase" evidence="13">
    <location>
        <begin position="22"/>
        <end position="748"/>
    </location>
</feature>
<feature type="signal peptide" evidence="13">
    <location>
        <begin position="1"/>
        <end position="21"/>
    </location>
</feature>
<feature type="binding site" evidence="12">
    <location>
        <position position="207"/>
    </location>
    <ligand>
        <name>Zn(2+)</name>
        <dbReference type="ChEBI" id="CHEBI:29105"/>
        <note>catalytic</note>
    </ligand>
</feature>
<keyword evidence="7 12" id="KW-0862">Zinc</keyword>
<reference evidence="17" key="1">
    <citation type="submission" date="2021-01" db="UniProtKB">
        <authorList>
            <consortium name="EnsemblMetazoa"/>
        </authorList>
    </citation>
    <scope>IDENTIFICATION</scope>
</reference>
<dbReference type="Gene3D" id="2.60.120.200">
    <property type="match status" value="1"/>
</dbReference>
<dbReference type="Pfam" id="PF01400">
    <property type="entry name" value="Astacin"/>
    <property type="match status" value="1"/>
</dbReference>
<keyword evidence="6 12" id="KW-0378">Hydrolase</keyword>
<evidence type="ECO:0000256" key="2">
    <source>
        <dbReference type="ARBA" id="ARBA00022670"/>
    </source>
</evidence>
<dbReference type="RefSeq" id="XP_066924050.1">
    <property type="nucleotide sequence ID" value="XM_067067949.1"/>
</dbReference>
<sequence>MYYLTWTLLFTIWTLNLSTNGYKISTIDKEMVEDLRKDESAFDTIARNNMKFERNAEETHTPEENLDKTTQKKNTHLFESDIILEDIPENEGGEVGKQSYKRALRRSQHYLWIDRVIPYEITPFTEAGRANIEKAMKGLQDQSCLTFREKQDGDKNWIKFDDFGSCSSSVGRSFWRDGPQTISLSENCWNSMGTIQHEILHALGFWHEQSRNDRDKYVEILWENISPGKENNFEKYDRQSSKNMNSVYDPSSLMHYGKYSFSENGKPTIQLINDPNHSIGQRVGPSAEDLVQLNALYHCQDVGKTYSSWSSWSPCDRKNNCYKQRQRFCSNHNVKKCPYADPYGIETESATCTQEECNAPVDGHWGKWSAWSDCSAPCGQGTQQRSRTCSDPEPLNDGKACPGDDKQSKSCEIQPCGLNPDDCLFDGQGTCSDIWSIDDKFPGYNANYIWRRIKGRTPSGSTGPNHDHSTAETTKDGHYMYAESSGPARTGNKASLVSKEFPAISHRCMTFFYSMYGSGVGVLRIILQKGGVEEEIWKKEGNQQENWHEAEVEFSPGSYNYKIRIEAERGANFQGDIGLDDIHFRDSACSVTTVTIAPTVFSTNPVIESQHVSEPHLTIPGPLVHDCEGVTMSLIPKGCYKDNDSNRIFPIKIADHRDGPTKLDWNNYPASLSKLVCECAKKAKNQGYKYFGLQYYGLCMSGSSHTFDQYGASGKCVDDQYATTCEKGGKTDSICMGQEHTNYVYQIA</sequence>
<dbReference type="OrthoDB" id="291007at2759"/>
<evidence type="ECO:0000256" key="7">
    <source>
        <dbReference type="ARBA" id="ARBA00022833"/>
    </source>
</evidence>
<feature type="compositionally biased region" description="Basic and acidic residues" evidence="14">
    <location>
        <begin position="465"/>
        <end position="475"/>
    </location>
</feature>
<dbReference type="SMART" id="SM00209">
    <property type="entry name" value="TSP1"/>
    <property type="match status" value="2"/>
</dbReference>
<keyword evidence="18" id="KW-1185">Reference proteome</keyword>
<evidence type="ECO:0000256" key="3">
    <source>
        <dbReference type="ARBA" id="ARBA00022692"/>
    </source>
</evidence>
<keyword evidence="2 12" id="KW-0645">Protease</keyword>
<dbReference type="SUPFAM" id="SSF82895">
    <property type="entry name" value="TSP-1 type 1 repeat"/>
    <property type="match status" value="1"/>
</dbReference>
<dbReference type="GO" id="GO:0004222">
    <property type="term" value="F:metalloendopeptidase activity"/>
    <property type="evidence" value="ECO:0007669"/>
    <property type="project" value="UniProtKB-UniRule"/>
</dbReference>
<keyword evidence="9 12" id="KW-0482">Metalloprotease</keyword>
<dbReference type="SUPFAM" id="SSF55486">
    <property type="entry name" value="Metalloproteases ('zincins'), catalytic domain"/>
    <property type="match status" value="1"/>
</dbReference>
<dbReference type="InterPro" id="IPR024079">
    <property type="entry name" value="MetalloPept_cat_dom_sf"/>
</dbReference>
<accession>A0A7M5XH93</accession>
<organism evidence="17 18">
    <name type="scientific">Clytia hemisphaerica</name>
    <dbReference type="NCBI Taxonomy" id="252671"/>
    <lineage>
        <taxon>Eukaryota</taxon>
        <taxon>Metazoa</taxon>
        <taxon>Cnidaria</taxon>
        <taxon>Hydrozoa</taxon>
        <taxon>Hydroidolina</taxon>
        <taxon>Leptothecata</taxon>
        <taxon>Obeliida</taxon>
        <taxon>Clytiidae</taxon>
        <taxon>Clytia</taxon>
    </lineage>
</organism>
<dbReference type="GO" id="GO:0016020">
    <property type="term" value="C:membrane"/>
    <property type="evidence" value="ECO:0007669"/>
    <property type="project" value="UniProtKB-SubCell"/>
</dbReference>
<dbReference type="InterPro" id="IPR006026">
    <property type="entry name" value="Peptidase_Metallo"/>
</dbReference>
<evidence type="ECO:0000256" key="8">
    <source>
        <dbReference type="ARBA" id="ARBA00022989"/>
    </source>
</evidence>
<dbReference type="SMART" id="SM00137">
    <property type="entry name" value="MAM"/>
    <property type="match status" value="1"/>
</dbReference>
<evidence type="ECO:0000256" key="14">
    <source>
        <dbReference type="SAM" id="MobiDB-lite"/>
    </source>
</evidence>
<evidence type="ECO:0000256" key="4">
    <source>
        <dbReference type="ARBA" id="ARBA00022723"/>
    </source>
</evidence>
<feature type="domain" description="Peptidase M12A" evidence="16">
    <location>
        <begin position="102"/>
        <end position="300"/>
    </location>
</feature>
<keyword evidence="8" id="KW-0472">Membrane</keyword>
<dbReference type="PROSITE" id="PS00740">
    <property type="entry name" value="MAM_1"/>
    <property type="match status" value="1"/>
</dbReference>
<evidence type="ECO:0000256" key="13">
    <source>
        <dbReference type="RuleBase" id="RU361183"/>
    </source>
</evidence>
<comment type="subcellular location">
    <subcellularLocation>
        <location evidence="1">Membrane</location>
        <topology evidence="1">Single-pass membrane protein</topology>
    </subcellularLocation>
</comment>
<feature type="domain" description="MAM" evidence="15">
    <location>
        <begin position="421"/>
        <end position="591"/>
    </location>
</feature>
<dbReference type="CDD" id="cd06263">
    <property type="entry name" value="MAM"/>
    <property type="match status" value="1"/>
</dbReference>
<keyword evidence="3" id="KW-0812">Transmembrane</keyword>
<dbReference type="EC" id="3.4.24.-" evidence="13"/>
<dbReference type="FunFam" id="2.20.100.10:FF:000007">
    <property type="entry name" value="Thrombospondin 1"/>
    <property type="match status" value="1"/>
</dbReference>
<dbReference type="PROSITE" id="PS50060">
    <property type="entry name" value="MAM_2"/>
    <property type="match status" value="1"/>
</dbReference>
<dbReference type="EnsemblMetazoa" id="CLYHEMT023514.1">
    <property type="protein sequence ID" value="CLYHEMP023514.1"/>
    <property type="gene ID" value="CLYHEMG023514"/>
</dbReference>
<dbReference type="GO" id="GO:0006508">
    <property type="term" value="P:proteolysis"/>
    <property type="evidence" value="ECO:0007669"/>
    <property type="project" value="UniProtKB-KW"/>
</dbReference>
<comment type="caution">
    <text evidence="12">Lacks conserved residue(s) required for the propagation of feature annotation.</text>
</comment>
<dbReference type="InterPro" id="IPR013320">
    <property type="entry name" value="ConA-like_dom_sf"/>
</dbReference>
<dbReference type="GO" id="GO:0008270">
    <property type="term" value="F:zinc ion binding"/>
    <property type="evidence" value="ECO:0007669"/>
    <property type="project" value="UniProtKB-UniRule"/>
</dbReference>
<dbReference type="AlphaFoldDB" id="A0A7M5XH93"/>
<evidence type="ECO:0000259" key="16">
    <source>
        <dbReference type="PROSITE" id="PS51864"/>
    </source>
</evidence>
<feature type="active site" evidence="12">
    <location>
        <position position="198"/>
    </location>
</feature>
<keyword evidence="13" id="KW-0732">Signal</keyword>
<keyword evidence="10 12" id="KW-1015">Disulfide bond</keyword>
<dbReference type="PRINTS" id="PR01705">
    <property type="entry name" value="TSP1REPEAT"/>
</dbReference>
<dbReference type="Proteomes" id="UP000594262">
    <property type="component" value="Unplaced"/>
</dbReference>
<evidence type="ECO:0000313" key="18">
    <source>
        <dbReference type="Proteomes" id="UP000594262"/>
    </source>
</evidence>
<feature type="disulfide bond" evidence="12">
    <location>
        <begin position="144"/>
        <end position="299"/>
    </location>
</feature>
<feature type="disulfide bond" evidence="12">
    <location>
        <begin position="166"/>
        <end position="188"/>
    </location>
</feature>
<evidence type="ECO:0000313" key="17">
    <source>
        <dbReference type="EnsemblMetazoa" id="CLYHEMP023514.1"/>
    </source>
</evidence>
<dbReference type="SUPFAM" id="SSF49899">
    <property type="entry name" value="Concanavalin A-like lectins/glucanases"/>
    <property type="match status" value="1"/>
</dbReference>
<dbReference type="GeneID" id="136811334"/>
<evidence type="ECO:0000256" key="5">
    <source>
        <dbReference type="ARBA" id="ARBA00022737"/>
    </source>
</evidence>
<evidence type="ECO:0000256" key="1">
    <source>
        <dbReference type="ARBA" id="ARBA00004167"/>
    </source>
</evidence>
<name>A0A7M5XH93_9CNID</name>
<keyword evidence="8" id="KW-1133">Transmembrane helix</keyword>
<protein>
    <recommendedName>
        <fullName evidence="13">Metalloendopeptidase</fullName>
        <ecNumber evidence="13">3.4.24.-</ecNumber>
    </recommendedName>
</protein>
<dbReference type="Gene3D" id="3.40.390.10">
    <property type="entry name" value="Collagenase (Catalytic Domain)"/>
    <property type="match status" value="1"/>
</dbReference>
<dbReference type="Pfam" id="PF00090">
    <property type="entry name" value="TSP_1"/>
    <property type="match status" value="1"/>
</dbReference>
<dbReference type="InterPro" id="IPR036383">
    <property type="entry name" value="TSP1_rpt_sf"/>
</dbReference>
<dbReference type="Gene3D" id="2.20.100.10">
    <property type="entry name" value="Thrombospondin type-1 (TSP1) repeat"/>
    <property type="match status" value="1"/>
</dbReference>
<dbReference type="InterPro" id="IPR034035">
    <property type="entry name" value="Astacin-like_dom"/>
</dbReference>
<dbReference type="PANTHER" id="PTHR10127:SF780">
    <property type="entry name" value="METALLOENDOPEPTIDASE"/>
    <property type="match status" value="1"/>
</dbReference>
<comment type="cofactor">
    <cofactor evidence="12 13">
        <name>Zn(2+)</name>
        <dbReference type="ChEBI" id="CHEBI:29105"/>
    </cofactor>
    <text evidence="12 13">Binds 1 zinc ion per subunit.</text>
</comment>
<evidence type="ECO:0000256" key="10">
    <source>
        <dbReference type="ARBA" id="ARBA00023157"/>
    </source>
</evidence>
<dbReference type="SMART" id="SM00235">
    <property type="entry name" value="ZnMc"/>
    <property type="match status" value="1"/>
</dbReference>
<feature type="region of interest" description="Disordered" evidence="14">
    <location>
        <begin position="456"/>
        <end position="475"/>
    </location>
</feature>
<feature type="binding site" evidence="12">
    <location>
        <position position="197"/>
    </location>
    <ligand>
        <name>Zn(2+)</name>
        <dbReference type="ChEBI" id="CHEBI:29105"/>
        <note>catalytic</note>
    </ligand>
</feature>
<evidence type="ECO:0000256" key="12">
    <source>
        <dbReference type="PROSITE-ProRule" id="PRU01211"/>
    </source>
</evidence>
<evidence type="ECO:0000256" key="6">
    <source>
        <dbReference type="ARBA" id="ARBA00022801"/>
    </source>
</evidence>
<dbReference type="PRINTS" id="PR00480">
    <property type="entry name" value="ASTACIN"/>
</dbReference>
<dbReference type="PANTHER" id="PTHR10127">
    <property type="entry name" value="DISCOIDIN, CUB, EGF, LAMININ , AND ZINC METALLOPROTEASE DOMAIN CONTAINING"/>
    <property type="match status" value="1"/>
</dbReference>
<keyword evidence="4 12" id="KW-0479">Metal-binding</keyword>